<dbReference type="GO" id="GO:0008757">
    <property type="term" value="F:S-adenosylmethionine-dependent methyltransferase activity"/>
    <property type="evidence" value="ECO:0007669"/>
    <property type="project" value="UniProtKB-UniRule"/>
</dbReference>
<dbReference type="AlphaFoldDB" id="A0A5R9F6U0"/>
<feature type="binding site" evidence="4">
    <location>
        <position position="53"/>
    </location>
    <ligand>
        <name>S-adenosyl-L-methionine</name>
        <dbReference type="ChEBI" id="CHEBI:59789"/>
    </ligand>
</feature>
<dbReference type="PANTHER" id="PTHR43861">
    <property type="entry name" value="TRANS-ACONITATE 2-METHYLTRANSFERASE-RELATED"/>
    <property type="match status" value="1"/>
</dbReference>
<dbReference type="EC" id="2.1.1.-" evidence="4"/>
<dbReference type="Pfam" id="PF13649">
    <property type="entry name" value="Methyltransf_25"/>
    <property type="match status" value="1"/>
</dbReference>
<dbReference type="Proteomes" id="UP000308230">
    <property type="component" value="Unassembled WGS sequence"/>
</dbReference>
<proteinExistence type="inferred from homology"/>
<feature type="binding site" evidence="4">
    <location>
        <position position="74"/>
    </location>
    <ligand>
        <name>S-adenosyl-L-methionine</name>
        <dbReference type="ChEBI" id="CHEBI:59789"/>
    </ligand>
</feature>
<dbReference type="RefSeq" id="WP_138123022.1">
    <property type="nucleotide sequence ID" value="NZ_SWLG01000001.1"/>
</dbReference>
<comment type="similarity">
    <text evidence="4">Belongs to the methyltransferase superfamily. YrrT family.</text>
</comment>
<evidence type="ECO:0000313" key="7">
    <source>
        <dbReference type="Proteomes" id="UP000308230"/>
    </source>
</evidence>
<dbReference type="GO" id="GO:0032259">
    <property type="term" value="P:methylation"/>
    <property type="evidence" value="ECO:0007669"/>
    <property type="project" value="UniProtKB-KW"/>
</dbReference>
<reference evidence="6 7" key="1">
    <citation type="submission" date="2019-04" db="EMBL/GenBank/DDBJ databases">
        <title>Bacillus caeni sp. nov., a bacterium isolated from mangrove sediment.</title>
        <authorList>
            <person name="Huang H."/>
            <person name="Mo K."/>
            <person name="Hu Y."/>
        </authorList>
    </citation>
    <scope>NUCLEOTIDE SEQUENCE [LARGE SCALE GENOMIC DNA]</scope>
    <source>
        <strain evidence="6 7">HB172195</strain>
    </source>
</reference>
<keyword evidence="2 4" id="KW-0808">Transferase</keyword>
<comment type="caution">
    <text evidence="6">The sequence shown here is derived from an EMBL/GenBank/DDBJ whole genome shotgun (WGS) entry which is preliminary data.</text>
</comment>
<accession>A0A5R9F6U0</accession>
<evidence type="ECO:0000256" key="3">
    <source>
        <dbReference type="ARBA" id="ARBA00022691"/>
    </source>
</evidence>
<protein>
    <recommendedName>
        <fullName evidence="4">Uncharacterized methyltransferase FCL54_03105</fullName>
        <ecNumber evidence="4">2.1.1.-</ecNumber>
    </recommendedName>
</protein>
<dbReference type="InterPro" id="IPR023553">
    <property type="entry name" value="Uncharacterised_MeTfrase_YrrT"/>
</dbReference>
<dbReference type="Gene3D" id="3.40.50.150">
    <property type="entry name" value="Vaccinia Virus protein VP39"/>
    <property type="match status" value="1"/>
</dbReference>
<keyword evidence="3 4" id="KW-0949">S-adenosyl-L-methionine</keyword>
<dbReference type="EMBL" id="SWLG01000001">
    <property type="protein sequence ID" value="TLS39307.1"/>
    <property type="molecule type" value="Genomic_DNA"/>
</dbReference>
<comment type="function">
    <text evidence="4">Could be a S-adenosyl-L-methionine-dependent methyltransferase.</text>
</comment>
<evidence type="ECO:0000256" key="2">
    <source>
        <dbReference type="ARBA" id="ARBA00022679"/>
    </source>
</evidence>
<feature type="binding site" evidence="4">
    <location>
        <position position="96"/>
    </location>
    <ligand>
        <name>S-adenosyl-L-methionine</name>
        <dbReference type="ChEBI" id="CHEBI:59789"/>
    </ligand>
</feature>
<dbReference type="HAMAP" id="MF_02100">
    <property type="entry name" value="Methyltr_YrrT"/>
    <property type="match status" value="1"/>
</dbReference>
<evidence type="ECO:0000259" key="5">
    <source>
        <dbReference type="Pfam" id="PF13649"/>
    </source>
</evidence>
<dbReference type="InterPro" id="IPR029063">
    <property type="entry name" value="SAM-dependent_MTases_sf"/>
</dbReference>
<organism evidence="6 7">
    <name type="scientific">Exobacillus caeni</name>
    <dbReference type="NCBI Taxonomy" id="2574798"/>
    <lineage>
        <taxon>Bacteria</taxon>
        <taxon>Bacillati</taxon>
        <taxon>Bacillota</taxon>
        <taxon>Bacilli</taxon>
        <taxon>Bacillales</taxon>
        <taxon>Guptibacillaceae</taxon>
        <taxon>Exobacillus</taxon>
    </lineage>
</organism>
<evidence type="ECO:0000256" key="4">
    <source>
        <dbReference type="HAMAP-Rule" id="MF_02100"/>
    </source>
</evidence>
<dbReference type="InterPro" id="IPR041698">
    <property type="entry name" value="Methyltransf_25"/>
</dbReference>
<keyword evidence="1 4" id="KW-0489">Methyltransferase</keyword>
<dbReference type="SUPFAM" id="SSF53335">
    <property type="entry name" value="S-adenosyl-L-methionine-dependent methyltransferases"/>
    <property type="match status" value="1"/>
</dbReference>
<name>A0A5R9F6U0_9BACL</name>
<evidence type="ECO:0000256" key="1">
    <source>
        <dbReference type="ARBA" id="ARBA00022603"/>
    </source>
</evidence>
<keyword evidence="7" id="KW-1185">Reference proteome</keyword>
<sequence length="212" mass="24589">MGREFIDLFERWADSYDQTVTGHDEEYKAVFEGYQEILKKVAEEATGNVLEFGVGTGNLTEKLLEKGRTVVGVEPSAAMRKKFNEKFPQVPIYDGDFLDFPSIDSVNSIVSTYAFHHLTDDEKERAIQNYGQILSLNDRIVFADTVFVNEEARKKILKETEEIGYYNLLEDLKTEYYTTVDVLKSMLTKYSFKVRFTQMNEFVWLIHAVKQE</sequence>
<evidence type="ECO:0000313" key="6">
    <source>
        <dbReference type="EMBL" id="TLS39307.1"/>
    </source>
</evidence>
<feature type="domain" description="Methyltransferase" evidence="5">
    <location>
        <begin position="49"/>
        <end position="134"/>
    </location>
</feature>
<gene>
    <name evidence="6" type="ORF">FCL54_03105</name>
</gene>
<dbReference type="CDD" id="cd02440">
    <property type="entry name" value="AdoMet_MTases"/>
    <property type="match status" value="1"/>
</dbReference>
<dbReference type="OrthoDB" id="465705at2"/>